<dbReference type="PANTHER" id="PTHR34322:SF2">
    <property type="entry name" value="TRANSPOSASE IS200-LIKE DOMAIN-CONTAINING PROTEIN"/>
    <property type="match status" value="1"/>
</dbReference>
<dbReference type="EMBL" id="JBBMFN010000008">
    <property type="protein sequence ID" value="MEQ2465120.1"/>
    <property type="molecule type" value="Genomic_DNA"/>
</dbReference>
<keyword evidence="3" id="KW-1185">Reference proteome</keyword>
<dbReference type="SUPFAM" id="SSF143422">
    <property type="entry name" value="Transposase IS200-like"/>
    <property type="match status" value="1"/>
</dbReference>
<accession>A0ABV1EVJ6</accession>
<reference evidence="2 3" key="1">
    <citation type="submission" date="2024-03" db="EMBL/GenBank/DDBJ databases">
        <title>Human intestinal bacterial collection.</title>
        <authorList>
            <person name="Pauvert C."/>
            <person name="Hitch T.C.A."/>
            <person name="Clavel T."/>
        </authorList>
    </citation>
    <scope>NUCLEOTIDE SEQUENCE [LARGE SCALE GENOMIC DNA]</scope>
    <source>
        <strain evidence="2 3">CLA-SR-H024</strain>
    </source>
</reference>
<dbReference type="Proteomes" id="UP001465426">
    <property type="component" value="Unassembled WGS sequence"/>
</dbReference>
<organism evidence="2 3">
    <name type="scientific">Niallia hominis</name>
    <dbReference type="NCBI Taxonomy" id="3133173"/>
    <lineage>
        <taxon>Bacteria</taxon>
        <taxon>Bacillati</taxon>
        <taxon>Bacillota</taxon>
        <taxon>Bacilli</taxon>
        <taxon>Bacillales</taxon>
        <taxon>Bacillaceae</taxon>
        <taxon>Niallia</taxon>
    </lineage>
</organism>
<gene>
    <name evidence="2" type="ORF">WMO63_05470</name>
</gene>
<dbReference type="Pfam" id="PF01797">
    <property type="entry name" value="Y1_Tnp"/>
    <property type="match status" value="1"/>
</dbReference>
<proteinExistence type="predicted"/>
<evidence type="ECO:0000313" key="2">
    <source>
        <dbReference type="EMBL" id="MEQ2465120.1"/>
    </source>
</evidence>
<protein>
    <submittedName>
        <fullName evidence="2">Transposase</fullName>
    </submittedName>
</protein>
<dbReference type="InterPro" id="IPR002686">
    <property type="entry name" value="Transposase_17"/>
</dbReference>
<name>A0ABV1EVJ6_9BACI</name>
<comment type="caution">
    <text evidence="2">The sequence shown here is derived from an EMBL/GenBank/DDBJ whole genome shotgun (WGS) entry which is preliminary data.</text>
</comment>
<dbReference type="SMART" id="SM01321">
    <property type="entry name" value="Y1_Tnp"/>
    <property type="match status" value="1"/>
</dbReference>
<dbReference type="RefSeq" id="WP_349204443.1">
    <property type="nucleotide sequence ID" value="NZ_JBBMFN010000008.1"/>
</dbReference>
<evidence type="ECO:0000259" key="1">
    <source>
        <dbReference type="SMART" id="SM01321"/>
    </source>
</evidence>
<dbReference type="InterPro" id="IPR036515">
    <property type="entry name" value="Transposase_17_sf"/>
</dbReference>
<feature type="domain" description="Transposase IS200-like" evidence="1">
    <location>
        <begin position="9"/>
        <end position="123"/>
    </location>
</feature>
<dbReference type="Gene3D" id="3.30.70.1290">
    <property type="entry name" value="Transposase IS200-like"/>
    <property type="match status" value="1"/>
</dbReference>
<dbReference type="PANTHER" id="PTHR34322">
    <property type="entry name" value="TRANSPOSASE, Y1_TNP DOMAIN-CONTAINING"/>
    <property type="match status" value="1"/>
</dbReference>
<sequence>MARNPRKKSVNGIYHIIIRGINRQIIFEDNVDKIQYLKTLKKYKGICKFKLYGYSLMDNHIHLLCKETDESISEIVKRISSSYVHWYNAKYDRSGHLFEGRFKSETVEDVRYFLTVLRYIHQNPLKAGVSKNVLNCKWTSISEYMDKPNLVDTELALQLFSSDEKKALELFKAYSFELNEENCLDSNNAVKVADEEVLKIMRSLEIPNNATLQKLNKKERDKLLKKLKCIEGVTIRQIARITGISKSVVQRAK</sequence>
<evidence type="ECO:0000313" key="3">
    <source>
        <dbReference type="Proteomes" id="UP001465426"/>
    </source>
</evidence>